<dbReference type="GO" id="GO:0005886">
    <property type="term" value="C:plasma membrane"/>
    <property type="evidence" value="ECO:0007669"/>
    <property type="project" value="UniProtKB-SubCell"/>
</dbReference>
<comment type="subcellular location">
    <subcellularLocation>
        <location evidence="2">Cell membrane</location>
    </subcellularLocation>
    <subcellularLocation>
        <location evidence="1">Membrane</location>
        <topology evidence="1">Single-pass membrane protein</topology>
    </subcellularLocation>
</comment>
<evidence type="ECO:0000256" key="12">
    <source>
        <dbReference type="ARBA" id="ARBA00023136"/>
    </source>
</evidence>
<feature type="domain" description="Penicillin-binding protein transpeptidase" evidence="16">
    <location>
        <begin position="303"/>
        <end position="635"/>
    </location>
</feature>
<protein>
    <submittedName>
        <fullName evidence="18">Penicillin-binding protein 2</fullName>
    </submittedName>
</protein>
<dbReference type="Proteomes" id="UP000321577">
    <property type="component" value="Unassembled WGS sequence"/>
</dbReference>
<evidence type="ECO:0000256" key="8">
    <source>
        <dbReference type="ARBA" id="ARBA00022801"/>
    </source>
</evidence>
<evidence type="ECO:0000313" key="18">
    <source>
        <dbReference type="EMBL" id="GEP41157.1"/>
    </source>
</evidence>
<dbReference type="SUPFAM" id="SSF56519">
    <property type="entry name" value="Penicillin binding protein dimerisation domain"/>
    <property type="match status" value="1"/>
</dbReference>
<evidence type="ECO:0000256" key="4">
    <source>
        <dbReference type="ARBA" id="ARBA00022519"/>
    </source>
</evidence>
<evidence type="ECO:0000256" key="11">
    <source>
        <dbReference type="ARBA" id="ARBA00022989"/>
    </source>
</evidence>
<dbReference type="Gene3D" id="3.40.710.10">
    <property type="entry name" value="DD-peptidase/beta-lactamase superfamily"/>
    <property type="match status" value="1"/>
</dbReference>
<name>A0A512M329_9BACT</name>
<dbReference type="Gene3D" id="3.30.1390.30">
    <property type="entry name" value="Penicillin-binding protein 2a, domain 3"/>
    <property type="match status" value="1"/>
</dbReference>
<dbReference type="Pfam" id="PF00905">
    <property type="entry name" value="Transpeptidase"/>
    <property type="match status" value="1"/>
</dbReference>
<dbReference type="InterPro" id="IPR050515">
    <property type="entry name" value="Beta-lactam/transpept"/>
</dbReference>
<dbReference type="InterPro" id="IPR005311">
    <property type="entry name" value="PBP_dimer"/>
</dbReference>
<evidence type="ECO:0000256" key="5">
    <source>
        <dbReference type="ARBA" id="ARBA00022645"/>
    </source>
</evidence>
<dbReference type="GO" id="GO:0009002">
    <property type="term" value="F:serine-type D-Ala-D-Ala carboxypeptidase activity"/>
    <property type="evidence" value="ECO:0007669"/>
    <property type="project" value="InterPro"/>
</dbReference>
<proteinExistence type="predicted"/>
<evidence type="ECO:0000256" key="6">
    <source>
        <dbReference type="ARBA" id="ARBA00022670"/>
    </source>
</evidence>
<comment type="caution">
    <text evidence="18">The sequence shown here is derived from an EMBL/GenBank/DDBJ whole genome shotgun (WGS) entry which is preliminary data.</text>
</comment>
<feature type="transmembrane region" description="Helical" evidence="15">
    <location>
        <begin position="7"/>
        <end position="29"/>
    </location>
</feature>
<keyword evidence="12 15" id="KW-0472">Membrane</keyword>
<dbReference type="GO" id="GO:0071972">
    <property type="term" value="F:peptidoglycan L,D-transpeptidase activity"/>
    <property type="evidence" value="ECO:0007669"/>
    <property type="project" value="TreeGrafter"/>
</dbReference>
<evidence type="ECO:0000256" key="7">
    <source>
        <dbReference type="ARBA" id="ARBA00022692"/>
    </source>
</evidence>
<dbReference type="InterPro" id="IPR036138">
    <property type="entry name" value="PBP_dimer_sf"/>
</dbReference>
<evidence type="ECO:0000259" key="16">
    <source>
        <dbReference type="Pfam" id="PF00905"/>
    </source>
</evidence>
<evidence type="ECO:0000256" key="9">
    <source>
        <dbReference type="ARBA" id="ARBA00022960"/>
    </source>
</evidence>
<dbReference type="Pfam" id="PF03717">
    <property type="entry name" value="PBP_dimer"/>
    <property type="match status" value="1"/>
</dbReference>
<dbReference type="Gene3D" id="3.90.1310.10">
    <property type="entry name" value="Penicillin-binding protein 2a (Domain 2)"/>
    <property type="match status" value="2"/>
</dbReference>
<feature type="compositionally biased region" description="Basic and acidic residues" evidence="14">
    <location>
        <begin position="687"/>
        <end position="698"/>
    </location>
</feature>
<gene>
    <name evidence="18" type="primary">mrdA</name>
    <name evidence="18" type="ORF">BGE01nite_04480</name>
</gene>
<dbReference type="OrthoDB" id="9804124at2"/>
<dbReference type="NCBIfam" id="TIGR03423">
    <property type="entry name" value="pbp2_mrdA"/>
    <property type="match status" value="1"/>
</dbReference>
<dbReference type="AlphaFoldDB" id="A0A512M329"/>
<evidence type="ECO:0000256" key="13">
    <source>
        <dbReference type="ARBA" id="ARBA00023316"/>
    </source>
</evidence>
<keyword evidence="19" id="KW-1185">Reference proteome</keyword>
<dbReference type="SUPFAM" id="SSF56601">
    <property type="entry name" value="beta-lactamase/transpeptidase-like"/>
    <property type="match status" value="1"/>
</dbReference>
<dbReference type="GO" id="GO:0071555">
    <property type="term" value="P:cell wall organization"/>
    <property type="evidence" value="ECO:0007669"/>
    <property type="project" value="UniProtKB-KW"/>
</dbReference>
<evidence type="ECO:0000256" key="2">
    <source>
        <dbReference type="ARBA" id="ARBA00004236"/>
    </source>
</evidence>
<dbReference type="PANTHER" id="PTHR30627:SF2">
    <property type="entry name" value="PEPTIDOGLYCAN D,D-TRANSPEPTIDASE MRDA"/>
    <property type="match status" value="1"/>
</dbReference>
<keyword evidence="7 15" id="KW-0812">Transmembrane</keyword>
<dbReference type="GO" id="GO:0008360">
    <property type="term" value="P:regulation of cell shape"/>
    <property type="evidence" value="ECO:0007669"/>
    <property type="project" value="UniProtKB-KW"/>
</dbReference>
<feature type="domain" description="Penicillin-binding protein dimerisation" evidence="17">
    <location>
        <begin position="53"/>
        <end position="265"/>
    </location>
</feature>
<evidence type="ECO:0000313" key="19">
    <source>
        <dbReference type="Proteomes" id="UP000321577"/>
    </source>
</evidence>
<dbReference type="RefSeq" id="WP_146848626.1">
    <property type="nucleotide sequence ID" value="NZ_BKAG01000002.1"/>
</dbReference>
<dbReference type="InterPro" id="IPR001460">
    <property type="entry name" value="PCN-bd_Tpept"/>
</dbReference>
<evidence type="ECO:0000256" key="14">
    <source>
        <dbReference type="SAM" id="MobiDB-lite"/>
    </source>
</evidence>
<evidence type="ECO:0000256" key="10">
    <source>
        <dbReference type="ARBA" id="ARBA00022984"/>
    </source>
</evidence>
<sequence>MVVKYRFRLYLFTLAMVCGFGVLVYRLWWLQIEHHKDFVNKVPEAKRERARLPGVRGEIKDRNGVVLATNRATFEVRVNLKEVLDEYLRQCRIKKIDVPMIKVEFKDRGITRQKDEPDIVVMFQELIEAKLADLGLAVTPSPDQDRYLRVHYRSFGGVIPWVYRDNLTFSEFSRFAEHNLSLPGVSVAERGSRVYPLGALACHIMGYVRLPDDQRVSEEERKGWDYYVPDDFGVAGVEKSFDKYLRGRAGARVMQKNERGRIVGEVVDAYEAPRKGNDVHLTIDARIQYIAEMALRDGKIGRGSVVVIKPDTGEVLAMATVPNYDPNRFIPSISTREWDALNNNPVIPMLNRATRGFAPGSTYKVPIALAGCLAHIQGNHYNCSGSVTYGNRPMQCWIQRQSGGSHGSLGLSDALMRSCNCFFYQYGNAAGIDDITKVGKLLGLGEKTGIELDEEDSGILPNPQWLRLRYPQERWSNGYTANVSIGQGQVLATPLQMASVAASVASGKSYKPHLLYEVKDGTEIVESHKPVLRADLGQFFPATDLELVRKGMWKVVNDAGGTAKAAKIPGVEVAGKTGTAQAWREDERGVSVVDNHTLFISFAPYVNAKYAVCIIVQGGKSGGGCAAPVAQRVLERSLALEQGYNPGIQPLGEVAGNFNKIEAVTYADAGVALIPAADEDGDTGGDAPERPAATERPQRTNAAAPNIRRTGEAPASSGASSNRDGTRPRRGLFNRGEPSSAPSEPAPSGGGLFRRLFRSPR</sequence>
<keyword evidence="5" id="KW-0121">Carboxypeptidase</keyword>
<keyword evidence="8" id="KW-0378">Hydrolase</keyword>
<dbReference type="InterPro" id="IPR017790">
    <property type="entry name" value="Penicillin-binding_protein_2"/>
</dbReference>
<keyword evidence="10" id="KW-0573">Peptidoglycan synthesis</keyword>
<evidence type="ECO:0000256" key="15">
    <source>
        <dbReference type="SAM" id="Phobius"/>
    </source>
</evidence>
<reference evidence="18 19" key="1">
    <citation type="submission" date="2019-07" db="EMBL/GenBank/DDBJ databases">
        <title>Whole genome shotgun sequence of Brevifollis gellanilyticus NBRC 108608.</title>
        <authorList>
            <person name="Hosoyama A."/>
            <person name="Uohara A."/>
            <person name="Ohji S."/>
            <person name="Ichikawa N."/>
        </authorList>
    </citation>
    <scope>NUCLEOTIDE SEQUENCE [LARGE SCALE GENOMIC DNA]</scope>
    <source>
        <strain evidence="18 19">NBRC 108608</strain>
    </source>
</reference>
<dbReference type="GO" id="GO:0006508">
    <property type="term" value="P:proteolysis"/>
    <property type="evidence" value="ECO:0007669"/>
    <property type="project" value="UniProtKB-KW"/>
</dbReference>
<dbReference type="InterPro" id="IPR012338">
    <property type="entry name" value="Beta-lactam/transpept-like"/>
</dbReference>
<keyword evidence="13" id="KW-0961">Cell wall biogenesis/degradation</keyword>
<keyword evidence="11 15" id="KW-1133">Transmembrane helix</keyword>
<keyword evidence="4" id="KW-0997">Cell inner membrane</keyword>
<dbReference type="GO" id="GO:0009252">
    <property type="term" value="P:peptidoglycan biosynthetic process"/>
    <property type="evidence" value="ECO:0007669"/>
    <property type="project" value="UniProtKB-KW"/>
</dbReference>
<keyword evidence="6" id="KW-0645">Protease</keyword>
<keyword evidence="3" id="KW-1003">Cell membrane</keyword>
<evidence type="ECO:0000256" key="1">
    <source>
        <dbReference type="ARBA" id="ARBA00004167"/>
    </source>
</evidence>
<dbReference type="EMBL" id="BKAG01000002">
    <property type="protein sequence ID" value="GEP41157.1"/>
    <property type="molecule type" value="Genomic_DNA"/>
</dbReference>
<evidence type="ECO:0000259" key="17">
    <source>
        <dbReference type="Pfam" id="PF03717"/>
    </source>
</evidence>
<keyword evidence="9" id="KW-0133">Cell shape</keyword>
<feature type="compositionally biased region" description="Low complexity" evidence="14">
    <location>
        <begin position="736"/>
        <end position="747"/>
    </location>
</feature>
<dbReference type="GO" id="GO:0008658">
    <property type="term" value="F:penicillin binding"/>
    <property type="evidence" value="ECO:0007669"/>
    <property type="project" value="InterPro"/>
</dbReference>
<accession>A0A512M329</accession>
<feature type="region of interest" description="Disordered" evidence="14">
    <location>
        <begin position="677"/>
        <end position="761"/>
    </location>
</feature>
<organism evidence="18 19">
    <name type="scientific">Brevifollis gellanilyticus</name>
    <dbReference type="NCBI Taxonomy" id="748831"/>
    <lineage>
        <taxon>Bacteria</taxon>
        <taxon>Pseudomonadati</taxon>
        <taxon>Verrucomicrobiota</taxon>
        <taxon>Verrucomicrobiia</taxon>
        <taxon>Verrucomicrobiales</taxon>
        <taxon>Verrucomicrobiaceae</taxon>
    </lineage>
</organism>
<evidence type="ECO:0000256" key="3">
    <source>
        <dbReference type="ARBA" id="ARBA00022475"/>
    </source>
</evidence>
<dbReference type="PANTHER" id="PTHR30627">
    <property type="entry name" value="PEPTIDOGLYCAN D,D-TRANSPEPTIDASE"/>
    <property type="match status" value="1"/>
</dbReference>